<proteinExistence type="predicted"/>
<dbReference type="RefSeq" id="WP_015853919.1">
    <property type="nucleotide sequence ID" value="NC_012880.1"/>
</dbReference>
<dbReference type="Proteomes" id="UP000002734">
    <property type="component" value="Chromosome"/>
</dbReference>
<keyword evidence="2" id="KW-1185">Reference proteome</keyword>
<organism evidence="1 2">
    <name type="scientific">Musicola paradisiaca (strain Ech703)</name>
    <name type="common">Dickeya paradisiaca</name>
    <name type="synonym">Dickeya dadantii</name>
    <dbReference type="NCBI Taxonomy" id="579405"/>
    <lineage>
        <taxon>Bacteria</taxon>
        <taxon>Pseudomonadati</taxon>
        <taxon>Pseudomonadota</taxon>
        <taxon>Gammaproteobacteria</taxon>
        <taxon>Enterobacterales</taxon>
        <taxon>Pectobacteriaceae</taxon>
        <taxon>Musicola</taxon>
    </lineage>
</organism>
<dbReference type="EMBL" id="CP001654">
    <property type="protein sequence ID" value="ACS86010.1"/>
    <property type="molecule type" value="Genomic_DNA"/>
</dbReference>
<gene>
    <name evidence="1" type="ordered locus">Dd703_2223</name>
</gene>
<name>C6C7R8_MUSP7</name>
<dbReference type="STRING" id="579405.Dd703_2223"/>
<dbReference type="AlphaFoldDB" id="C6C7R8"/>
<dbReference type="HOGENOM" id="CLU_2972114_0_0_6"/>
<reference evidence="1" key="1">
    <citation type="submission" date="2009-06" db="EMBL/GenBank/DDBJ databases">
        <title>Complete sequence of Dickeya dadantii Ech703.</title>
        <authorList>
            <consortium name="US DOE Joint Genome Institute"/>
            <person name="Lucas S."/>
            <person name="Copeland A."/>
            <person name="Lapidus A."/>
            <person name="Glavina del Rio T."/>
            <person name="Dalin E."/>
            <person name="Tice H."/>
            <person name="Bruce D."/>
            <person name="Goodwin L."/>
            <person name="Pitluck S."/>
            <person name="Chertkov O."/>
            <person name="Brettin T."/>
            <person name="Detter J.C."/>
            <person name="Han C."/>
            <person name="Larimer F."/>
            <person name="Land M."/>
            <person name="Hauser L."/>
            <person name="Kyrpides N."/>
            <person name="Mikhailova N."/>
            <person name="Balakrishnan V."/>
            <person name="Glasner J."/>
            <person name="Perna N.T."/>
        </authorList>
    </citation>
    <scope>NUCLEOTIDE SEQUENCE [LARGE SCALE GENOMIC DNA]</scope>
    <source>
        <strain evidence="1">Ech703</strain>
    </source>
</reference>
<sequence>MALMVFMVLIIFSFKNNKLKYAKMGGFSVVFMDFMVKMVCLEIKNHMLKKGKTIVRLP</sequence>
<evidence type="ECO:0000313" key="1">
    <source>
        <dbReference type="EMBL" id="ACS86010.1"/>
    </source>
</evidence>
<evidence type="ECO:0000313" key="2">
    <source>
        <dbReference type="Proteomes" id="UP000002734"/>
    </source>
</evidence>
<dbReference type="KEGG" id="dda:Dd703_2223"/>
<protein>
    <submittedName>
        <fullName evidence="1">Uncharacterized protein</fullName>
    </submittedName>
</protein>
<accession>C6C7R8</accession>